<dbReference type="InterPro" id="IPR011116">
    <property type="entry name" value="SecA_Wing/Scaffold"/>
</dbReference>
<evidence type="ECO:0000256" key="16">
    <source>
        <dbReference type="RuleBase" id="RU003874"/>
    </source>
</evidence>
<dbReference type="EMBL" id="PCXO01000003">
    <property type="protein sequence ID" value="PIR41622.1"/>
    <property type="molecule type" value="Genomic_DNA"/>
</dbReference>
<dbReference type="AlphaFoldDB" id="A0A2H0R525"/>
<dbReference type="GO" id="GO:0006605">
    <property type="term" value="P:protein targeting"/>
    <property type="evidence" value="ECO:0007669"/>
    <property type="project" value="UniProtKB-UniRule"/>
</dbReference>
<dbReference type="GO" id="GO:0005886">
    <property type="term" value="C:plasma membrane"/>
    <property type="evidence" value="ECO:0007669"/>
    <property type="project" value="UniProtKB-SubCell"/>
</dbReference>
<dbReference type="PANTHER" id="PTHR30612:SF0">
    <property type="entry name" value="CHLOROPLAST PROTEIN-TRANSPORTING ATPASE"/>
    <property type="match status" value="1"/>
</dbReference>
<dbReference type="InterPro" id="IPR004027">
    <property type="entry name" value="SEC_C_motif"/>
</dbReference>
<dbReference type="CDD" id="cd18803">
    <property type="entry name" value="SF2_C_secA"/>
    <property type="match status" value="1"/>
</dbReference>
<dbReference type="GO" id="GO:0005524">
    <property type="term" value="F:ATP binding"/>
    <property type="evidence" value="ECO:0007669"/>
    <property type="project" value="UniProtKB-UniRule"/>
</dbReference>
<dbReference type="FunFam" id="3.40.50.300:FF:000429">
    <property type="entry name" value="Preprotein translocase subunit SecA"/>
    <property type="match status" value="1"/>
</dbReference>
<dbReference type="GO" id="GO:0017038">
    <property type="term" value="P:protein import"/>
    <property type="evidence" value="ECO:0007669"/>
    <property type="project" value="InterPro"/>
</dbReference>
<dbReference type="SUPFAM" id="SSF52540">
    <property type="entry name" value="P-loop containing nucleoside triphosphate hydrolases"/>
    <property type="match status" value="2"/>
</dbReference>
<feature type="region of interest" description="Disordered" evidence="17">
    <location>
        <begin position="844"/>
        <end position="866"/>
    </location>
</feature>
<dbReference type="SUPFAM" id="SSF81886">
    <property type="entry name" value="Helical scaffold and wing domains of SecA"/>
    <property type="match status" value="1"/>
</dbReference>
<dbReference type="GO" id="GO:0043952">
    <property type="term" value="P:protein transport by the Sec complex"/>
    <property type="evidence" value="ECO:0007669"/>
    <property type="project" value="TreeGrafter"/>
</dbReference>
<dbReference type="SUPFAM" id="SSF81767">
    <property type="entry name" value="Pre-protein crosslinking domain of SecA"/>
    <property type="match status" value="1"/>
</dbReference>
<dbReference type="CDD" id="cd17928">
    <property type="entry name" value="DEXDc_SecA"/>
    <property type="match status" value="1"/>
</dbReference>
<dbReference type="InterPro" id="IPR036266">
    <property type="entry name" value="SecA_Wing/Scaffold_sf"/>
</dbReference>
<proteinExistence type="inferred from homology"/>
<keyword evidence="5 15" id="KW-1003">Cell membrane</keyword>
<dbReference type="PRINTS" id="PR00906">
    <property type="entry name" value="SECA"/>
</dbReference>
<evidence type="ECO:0000256" key="15">
    <source>
        <dbReference type="HAMAP-Rule" id="MF_01382"/>
    </source>
</evidence>
<dbReference type="Pfam" id="PF01043">
    <property type="entry name" value="SecA_PP_bind"/>
    <property type="match status" value="1"/>
</dbReference>
<dbReference type="InterPro" id="IPR014018">
    <property type="entry name" value="SecA_motor_DEAD"/>
</dbReference>
<dbReference type="Gene3D" id="3.90.1440.10">
    <property type="entry name" value="SecA, preprotein cross-linking domain"/>
    <property type="match status" value="1"/>
</dbReference>
<dbReference type="SMART" id="SM00958">
    <property type="entry name" value="SecA_PP_bind"/>
    <property type="match status" value="1"/>
</dbReference>
<dbReference type="InterPro" id="IPR036670">
    <property type="entry name" value="SecA_X-link_sf"/>
</dbReference>
<dbReference type="Gene3D" id="3.40.50.300">
    <property type="entry name" value="P-loop containing nucleotide triphosphate hydrolases"/>
    <property type="match status" value="3"/>
</dbReference>
<evidence type="ECO:0000256" key="11">
    <source>
        <dbReference type="ARBA" id="ARBA00022927"/>
    </source>
</evidence>
<evidence type="ECO:0000256" key="17">
    <source>
        <dbReference type="SAM" id="MobiDB-lite"/>
    </source>
</evidence>
<comment type="catalytic activity">
    <reaction evidence="15">
        <text>ATP + H2O + cellular proteinSide 1 = ADP + phosphate + cellular proteinSide 2.</text>
        <dbReference type="EC" id="7.4.2.8"/>
    </reaction>
</comment>
<keyword evidence="4 15" id="KW-0813">Transport</keyword>
<dbReference type="NCBIfam" id="NF006630">
    <property type="entry name" value="PRK09200.1"/>
    <property type="match status" value="1"/>
</dbReference>
<keyword evidence="12 15" id="KW-1278">Translocase</keyword>
<keyword evidence="13 15" id="KW-0811">Translocation</keyword>
<keyword evidence="6 15" id="KW-0963">Cytoplasm</keyword>
<feature type="domain" description="SecA family profile" evidence="20">
    <location>
        <begin position="1"/>
        <end position="613"/>
    </location>
</feature>
<accession>A0A2H0R525</accession>
<feature type="binding site" evidence="15">
    <location>
        <position position="86"/>
    </location>
    <ligand>
        <name>ATP</name>
        <dbReference type="ChEBI" id="CHEBI:30616"/>
    </ligand>
</feature>
<keyword evidence="11 15" id="KW-0653">Protein transport</keyword>
<comment type="subcellular location">
    <subcellularLocation>
        <location evidence="15">Cell membrane</location>
        <topology evidence="15">Peripheral membrane protein</topology>
        <orientation evidence="15">Cytoplasmic side</orientation>
    </subcellularLocation>
    <subcellularLocation>
        <location evidence="15">Cytoplasm</location>
    </subcellularLocation>
    <subcellularLocation>
        <location evidence="2">Membrane</location>
        <topology evidence="2">Peripheral membrane protein</topology>
    </subcellularLocation>
    <text evidence="15">Distribution is 50-50.</text>
</comment>
<organism evidence="21 22">
    <name type="scientific">Candidatus Yanofskybacteria bacterium CG10_big_fil_rev_8_21_14_0_10_46_23</name>
    <dbReference type="NCBI Taxonomy" id="1975098"/>
    <lineage>
        <taxon>Bacteria</taxon>
        <taxon>Candidatus Yanofskyibacteriota</taxon>
    </lineage>
</organism>
<dbReference type="PROSITE" id="PS51196">
    <property type="entry name" value="SECA_MOTOR_DEAD"/>
    <property type="match status" value="1"/>
</dbReference>
<evidence type="ECO:0000256" key="12">
    <source>
        <dbReference type="ARBA" id="ARBA00022967"/>
    </source>
</evidence>
<dbReference type="Pfam" id="PF07517">
    <property type="entry name" value="SecA_DEAD"/>
    <property type="match status" value="1"/>
</dbReference>
<dbReference type="Gene3D" id="1.10.3060.10">
    <property type="entry name" value="Helical scaffold and wing domains of SecA"/>
    <property type="match status" value="1"/>
</dbReference>
<dbReference type="GO" id="GO:0065002">
    <property type="term" value="P:intracellular protein transmembrane transport"/>
    <property type="evidence" value="ECO:0007669"/>
    <property type="project" value="UniProtKB-UniRule"/>
</dbReference>
<dbReference type="PANTHER" id="PTHR30612">
    <property type="entry name" value="SECA INNER MEMBRANE COMPONENT OF SEC PROTEIN SECRETION SYSTEM"/>
    <property type="match status" value="1"/>
</dbReference>
<dbReference type="GO" id="GO:0031522">
    <property type="term" value="C:cell envelope Sec protein transport complex"/>
    <property type="evidence" value="ECO:0007669"/>
    <property type="project" value="TreeGrafter"/>
</dbReference>
<evidence type="ECO:0000259" key="19">
    <source>
        <dbReference type="PROSITE" id="PS51194"/>
    </source>
</evidence>
<evidence type="ECO:0000313" key="22">
    <source>
        <dbReference type="Proteomes" id="UP000230232"/>
    </source>
</evidence>
<dbReference type="Pfam" id="PF21090">
    <property type="entry name" value="P-loop_SecA"/>
    <property type="match status" value="1"/>
</dbReference>
<comment type="similarity">
    <text evidence="3 15 16">Belongs to the SecA family.</text>
</comment>
<dbReference type="InterPro" id="IPR027417">
    <property type="entry name" value="P-loop_NTPase"/>
</dbReference>
<name>A0A2H0R525_9BACT</name>
<evidence type="ECO:0000256" key="6">
    <source>
        <dbReference type="ARBA" id="ARBA00022490"/>
    </source>
</evidence>
<dbReference type="PROSITE" id="PS51192">
    <property type="entry name" value="HELICASE_ATP_BIND_1"/>
    <property type="match status" value="1"/>
</dbReference>
<evidence type="ECO:0000256" key="2">
    <source>
        <dbReference type="ARBA" id="ARBA00004170"/>
    </source>
</evidence>
<dbReference type="Pfam" id="PF02810">
    <property type="entry name" value="SEC-C"/>
    <property type="match status" value="1"/>
</dbReference>
<dbReference type="InterPro" id="IPR000185">
    <property type="entry name" value="SecA"/>
</dbReference>
<evidence type="ECO:0000256" key="3">
    <source>
        <dbReference type="ARBA" id="ARBA00007650"/>
    </source>
</evidence>
<dbReference type="FunFam" id="3.90.1440.10:FF:000002">
    <property type="entry name" value="Protein translocase subunit SecA"/>
    <property type="match status" value="1"/>
</dbReference>
<dbReference type="SMART" id="SM00957">
    <property type="entry name" value="SecA_DEAD"/>
    <property type="match status" value="1"/>
</dbReference>
<evidence type="ECO:0000259" key="18">
    <source>
        <dbReference type="PROSITE" id="PS51192"/>
    </source>
</evidence>
<sequence length="890" mass="99805">MAFLSGLFGDSTNRFLKEAQKIVDAVNKLEPTFESFSLEQIQAKSTELKNKIQKEGLTLEEILPEAFALVREASRRTLGQRHFDVQIIGSLVLNAGSVAEMKTGEGKTLAATMAVYLNALSGQGVHVVTVNDFLARRDTAWMGEIYDILGLSIACINQQASFIYDPNFKEGQEALDRERDELGNFRIVQEFLRPVSRREAYEADITYGTNNEFGFDYLRDNMAYDLSQRVQAKGHNFAIVDEVDSILIDESRTPLIISAAEEDSGNLYAQFAGIVPRLKEDEDYNVDEKLKAVTITEVGIEKIEKILNIENIYTETGVRYVHHLEQALRAQVLFEKDKHYVVRDGKVIIVDEFTGRLMPGRRWSGGLHQAVEAKEGVTIEKESRTMATITFQNYFRLYKKLSGMTGTGATSEEEFRTVYGMTVIKVPTNRPLLRLDQPDRIYKTETGKFRALVSEIQDRHKNGQPVLVGTASIQKNELVGNLLGKAGIKHEILNAKNHEREGEIIAQAGKLGAVTIATNLAGRGVDIILGGNPATTEKAQQIKSLGGLHVIGTERHEARRIDDQLRGRAGRQGDPGSSQFFVSAEDEVIRVFGGDRFKNILDRLGVPEDEAIENKLVSRAIEQAQSRIEGHHFDSRKYVLQYDDVMNRHRQVIYENRNKILSASNPEESVRGYLSEVIDRIISAHIQKSESGGELWDQKEISESLKALITPFNLPDNFKPEIENFYKANDKAGLLKYCQGVITQALKEKEDSLGTEQFRNISRALVLRVVDELWVDHLETMDQLRESVRLRAYGQQDPLVEYRVEGQQLFESLLEAVKLQTANLIFKVQIQIAQPQSKIQKTVEGASTNNQVSGSGKKIGSSAGAQRVKMGRNDPCYCGSGKKYKRCHGA</sequence>
<dbReference type="GO" id="GO:0046872">
    <property type="term" value="F:metal ion binding"/>
    <property type="evidence" value="ECO:0007669"/>
    <property type="project" value="UniProtKB-KW"/>
</dbReference>
<dbReference type="InterPro" id="IPR044722">
    <property type="entry name" value="SecA_SF2_C"/>
</dbReference>
<dbReference type="GO" id="GO:0008564">
    <property type="term" value="F:protein-exporting ATPase activity"/>
    <property type="evidence" value="ECO:0007669"/>
    <property type="project" value="UniProtKB-EC"/>
</dbReference>
<keyword evidence="9" id="KW-0862">Zinc</keyword>
<evidence type="ECO:0000256" key="5">
    <source>
        <dbReference type="ARBA" id="ARBA00022475"/>
    </source>
</evidence>
<evidence type="ECO:0000256" key="8">
    <source>
        <dbReference type="ARBA" id="ARBA00022741"/>
    </source>
</evidence>
<dbReference type="InterPro" id="IPR014001">
    <property type="entry name" value="Helicase_ATP-bd"/>
</dbReference>
<feature type="binding site" evidence="15">
    <location>
        <position position="526"/>
    </location>
    <ligand>
        <name>ATP</name>
        <dbReference type="ChEBI" id="CHEBI:30616"/>
    </ligand>
</feature>
<evidence type="ECO:0000256" key="10">
    <source>
        <dbReference type="ARBA" id="ARBA00022840"/>
    </source>
</evidence>
<keyword evidence="8 15" id="KW-0547">Nucleotide-binding</keyword>
<feature type="compositionally biased region" description="Low complexity" evidence="17">
    <location>
        <begin position="853"/>
        <end position="865"/>
    </location>
</feature>
<dbReference type="EC" id="7.4.2.8" evidence="15"/>
<feature type="binding site" evidence="15">
    <location>
        <begin position="104"/>
        <end position="108"/>
    </location>
    <ligand>
        <name>ATP</name>
        <dbReference type="ChEBI" id="CHEBI:30616"/>
    </ligand>
</feature>
<dbReference type="Proteomes" id="UP000230232">
    <property type="component" value="Unassembled WGS sequence"/>
</dbReference>
<dbReference type="InterPro" id="IPR011130">
    <property type="entry name" value="SecA_preprotein_X-link_dom"/>
</dbReference>
<evidence type="ECO:0000259" key="20">
    <source>
        <dbReference type="PROSITE" id="PS51196"/>
    </source>
</evidence>
<keyword evidence="10 15" id="KW-0067">ATP-binding</keyword>
<feature type="domain" description="Helicase C-terminal" evidence="19">
    <location>
        <begin position="448"/>
        <end position="629"/>
    </location>
</feature>
<dbReference type="HAMAP" id="MF_01382">
    <property type="entry name" value="SecA"/>
    <property type="match status" value="1"/>
</dbReference>
<evidence type="ECO:0000313" key="21">
    <source>
        <dbReference type="EMBL" id="PIR41622.1"/>
    </source>
</evidence>
<keyword evidence="14 15" id="KW-0472">Membrane</keyword>
<comment type="function">
    <text evidence="15">Part of the Sec protein translocase complex. Interacts with the SecYEG preprotein conducting channel. Has a central role in coupling the hydrolysis of ATP to the transfer of proteins into and across the cell membrane, serving as an ATP-driven molecular motor driving the stepwise translocation of polypeptide chains across the membrane.</text>
</comment>
<gene>
    <name evidence="15" type="primary">secA</name>
    <name evidence="21" type="ORF">COV31_00065</name>
</gene>
<evidence type="ECO:0000256" key="14">
    <source>
        <dbReference type="ARBA" id="ARBA00023136"/>
    </source>
</evidence>
<dbReference type="Pfam" id="PF07516">
    <property type="entry name" value="SecA_SW"/>
    <property type="match status" value="1"/>
</dbReference>
<feature type="domain" description="Helicase ATP-binding" evidence="18">
    <location>
        <begin position="88"/>
        <end position="279"/>
    </location>
</feature>
<dbReference type="NCBIfam" id="TIGR00963">
    <property type="entry name" value="secA"/>
    <property type="match status" value="1"/>
</dbReference>
<evidence type="ECO:0000256" key="7">
    <source>
        <dbReference type="ARBA" id="ARBA00022723"/>
    </source>
</evidence>
<protein>
    <recommendedName>
        <fullName evidence="15 16">Protein translocase subunit SecA</fullName>
        <ecNumber evidence="15">7.4.2.8</ecNumber>
    </recommendedName>
</protein>
<dbReference type="InterPro" id="IPR011115">
    <property type="entry name" value="SecA_DEAD"/>
</dbReference>
<dbReference type="InterPro" id="IPR001650">
    <property type="entry name" value="Helicase_C-like"/>
</dbReference>
<comment type="caution">
    <text evidence="21">The sequence shown here is derived from an EMBL/GenBank/DDBJ whole genome shotgun (WGS) entry which is preliminary data.</text>
</comment>
<evidence type="ECO:0000256" key="4">
    <source>
        <dbReference type="ARBA" id="ARBA00022448"/>
    </source>
</evidence>
<keyword evidence="7" id="KW-0479">Metal-binding</keyword>
<comment type="subunit">
    <text evidence="15">Monomer and homodimer. Part of the essential Sec protein translocation apparatus which comprises SecA, SecYEG and auxiliary proteins SecDF. Other proteins may also be involved.</text>
</comment>
<dbReference type="GO" id="GO:0005829">
    <property type="term" value="C:cytosol"/>
    <property type="evidence" value="ECO:0007669"/>
    <property type="project" value="TreeGrafter"/>
</dbReference>
<evidence type="ECO:0000256" key="1">
    <source>
        <dbReference type="ARBA" id="ARBA00001947"/>
    </source>
</evidence>
<dbReference type="NCBIfam" id="NF009538">
    <property type="entry name" value="PRK12904.1"/>
    <property type="match status" value="1"/>
</dbReference>
<evidence type="ECO:0000256" key="13">
    <source>
        <dbReference type="ARBA" id="ARBA00023010"/>
    </source>
</evidence>
<evidence type="ECO:0000256" key="9">
    <source>
        <dbReference type="ARBA" id="ARBA00022833"/>
    </source>
</evidence>
<dbReference type="PROSITE" id="PS51194">
    <property type="entry name" value="HELICASE_CTER"/>
    <property type="match status" value="1"/>
</dbReference>
<comment type="cofactor">
    <cofactor evidence="1">
        <name>Zn(2+)</name>
        <dbReference type="ChEBI" id="CHEBI:29105"/>
    </cofactor>
</comment>
<reference evidence="21 22" key="1">
    <citation type="submission" date="2017-09" db="EMBL/GenBank/DDBJ databases">
        <title>Depth-based differentiation of microbial function through sediment-hosted aquifers and enrichment of novel symbionts in the deep terrestrial subsurface.</title>
        <authorList>
            <person name="Probst A.J."/>
            <person name="Ladd B."/>
            <person name="Jarett J.K."/>
            <person name="Geller-Mcgrath D.E."/>
            <person name="Sieber C.M."/>
            <person name="Emerson J.B."/>
            <person name="Anantharaman K."/>
            <person name="Thomas B.C."/>
            <person name="Malmstrom R."/>
            <person name="Stieglmeier M."/>
            <person name="Klingl A."/>
            <person name="Woyke T."/>
            <person name="Ryan C.M."/>
            <person name="Banfield J.F."/>
        </authorList>
    </citation>
    <scope>NUCLEOTIDE SEQUENCE [LARGE SCALE GENOMIC DNA]</scope>
    <source>
        <strain evidence="21">CG10_big_fil_rev_8_21_14_0_10_46_23</strain>
    </source>
</reference>